<protein>
    <recommendedName>
        <fullName evidence="10">TRAF-like signal transducer</fullName>
    </recommendedName>
</protein>
<dbReference type="InterPro" id="IPR013083">
    <property type="entry name" value="Znf_RING/FYVE/PHD"/>
</dbReference>
<feature type="zinc finger region" description="TRAF-type" evidence="4">
    <location>
        <begin position="180"/>
        <end position="234"/>
    </location>
</feature>
<dbReference type="PANTHER" id="PTHR10131:SF94">
    <property type="entry name" value="TNF RECEPTOR-ASSOCIATED FACTOR 4"/>
    <property type="match status" value="1"/>
</dbReference>
<accession>A0AAD6GHL2</accession>
<evidence type="ECO:0000259" key="6">
    <source>
        <dbReference type="PROSITE" id="PS50089"/>
    </source>
</evidence>
<dbReference type="PROSITE" id="PS00518">
    <property type="entry name" value="ZF_RING_1"/>
    <property type="match status" value="1"/>
</dbReference>
<feature type="domain" description="TRAF-type" evidence="7">
    <location>
        <begin position="98"/>
        <end position="153"/>
    </location>
</feature>
<dbReference type="InterPro" id="IPR027370">
    <property type="entry name" value="Znf-RING_euk"/>
</dbReference>
<dbReference type="Pfam" id="PF02176">
    <property type="entry name" value="zf-TRAF"/>
    <property type="match status" value="1"/>
</dbReference>
<evidence type="ECO:0000256" key="1">
    <source>
        <dbReference type="ARBA" id="ARBA00022723"/>
    </source>
</evidence>
<evidence type="ECO:0000313" key="8">
    <source>
        <dbReference type="EMBL" id="KAJ5546061.1"/>
    </source>
</evidence>
<feature type="zinc finger region" description="TRAF-type" evidence="4">
    <location>
        <begin position="98"/>
        <end position="153"/>
    </location>
</feature>
<dbReference type="SUPFAM" id="SSF57850">
    <property type="entry name" value="RING/U-box"/>
    <property type="match status" value="1"/>
</dbReference>
<feature type="compositionally biased region" description="Polar residues" evidence="5">
    <location>
        <begin position="396"/>
        <end position="408"/>
    </location>
</feature>
<dbReference type="InterPro" id="IPR001841">
    <property type="entry name" value="Znf_RING"/>
</dbReference>
<evidence type="ECO:0000256" key="5">
    <source>
        <dbReference type="SAM" id="MobiDB-lite"/>
    </source>
</evidence>
<dbReference type="SUPFAM" id="SSF49599">
    <property type="entry name" value="TRAF domain-like"/>
    <property type="match status" value="2"/>
</dbReference>
<evidence type="ECO:0000256" key="4">
    <source>
        <dbReference type="PROSITE-ProRule" id="PRU00207"/>
    </source>
</evidence>
<dbReference type="InterPro" id="IPR001293">
    <property type="entry name" value="Znf_TRAF"/>
</dbReference>
<evidence type="ECO:0000313" key="9">
    <source>
        <dbReference type="Proteomes" id="UP001220324"/>
    </source>
</evidence>
<feature type="region of interest" description="Disordered" evidence="5">
    <location>
        <begin position="385"/>
        <end position="439"/>
    </location>
</feature>
<evidence type="ECO:0008006" key="10">
    <source>
        <dbReference type="Google" id="ProtNLM"/>
    </source>
</evidence>
<dbReference type="PROSITE" id="PS50089">
    <property type="entry name" value="ZF_RING_2"/>
    <property type="match status" value="1"/>
</dbReference>
<keyword evidence="1 4" id="KW-0479">Metal-binding</keyword>
<dbReference type="Pfam" id="PF13445">
    <property type="entry name" value="zf-RING_UBOX"/>
    <property type="match status" value="1"/>
</dbReference>
<dbReference type="GO" id="GO:0008270">
    <property type="term" value="F:zinc ion binding"/>
    <property type="evidence" value="ECO:0007669"/>
    <property type="project" value="UniProtKB-KW"/>
</dbReference>
<dbReference type="PROSITE" id="PS50145">
    <property type="entry name" value="ZF_TRAF"/>
    <property type="match status" value="2"/>
</dbReference>
<comment type="caution">
    <text evidence="8">The sequence shown here is derived from an EMBL/GenBank/DDBJ whole genome shotgun (WGS) entry which is preliminary data.</text>
</comment>
<dbReference type="Gene3D" id="3.30.40.10">
    <property type="entry name" value="Zinc/RING finger domain, C3HC4 (zinc finger)"/>
    <property type="match status" value="3"/>
</dbReference>
<dbReference type="InterPro" id="IPR017907">
    <property type="entry name" value="Znf_RING_CS"/>
</dbReference>
<dbReference type="EMBL" id="JAQIZZ010000003">
    <property type="protein sequence ID" value="KAJ5546061.1"/>
    <property type="molecule type" value="Genomic_DNA"/>
</dbReference>
<feature type="domain" description="TRAF-type" evidence="7">
    <location>
        <begin position="180"/>
        <end position="234"/>
    </location>
</feature>
<evidence type="ECO:0000259" key="7">
    <source>
        <dbReference type="PROSITE" id="PS50145"/>
    </source>
</evidence>
<organism evidence="8 9">
    <name type="scientific">Penicillium frequentans</name>
    <dbReference type="NCBI Taxonomy" id="3151616"/>
    <lineage>
        <taxon>Eukaryota</taxon>
        <taxon>Fungi</taxon>
        <taxon>Dikarya</taxon>
        <taxon>Ascomycota</taxon>
        <taxon>Pezizomycotina</taxon>
        <taxon>Eurotiomycetes</taxon>
        <taxon>Eurotiomycetidae</taxon>
        <taxon>Eurotiales</taxon>
        <taxon>Aspergillaceae</taxon>
        <taxon>Penicillium</taxon>
    </lineage>
</organism>
<feature type="region of interest" description="Disordered" evidence="5">
    <location>
        <begin position="293"/>
        <end position="312"/>
    </location>
</feature>
<dbReference type="Proteomes" id="UP001220324">
    <property type="component" value="Unassembled WGS sequence"/>
</dbReference>
<gene>
    <name evidence="8" type="ORF">N7494_003646</name>
</gene>
<dbReference type="PANTHER" id="PTHR10131">
    <property type="entry name" value="TNF RECEPTOR ASSOCIATED FACTOR"/>
    <property type="match status" value="1"/>
</dbReference>
<sequence>MMDLQEFLALDADCDTEDQVDLRALEFVSSYDSHLMCPICHCPFVQPVRLQCDHVFCEKCLRSAITTFRSAESDEFPCPSCRTPTSQVSMSVPRLLINMCDEIQVRCPLAGEGCQELIPRGHIQAHVDKYCGYQLVPCPDESCDKKTRRKDLQAENRCRHSYCRCSRCEEDVMEQDYEEHDKELCPSLETTCTGCGTSVLQRTLETHIEACPEVVSSCAASKYGCPTKIRRAEIATHEQQCPLVAIGPYFEAQNTRLNSLELTMRHLQQRNEIFEDGMANIRTTLVESSRIGDRNGTDFADETEESADRTSNVFSSNATTYLLSLHESLREEVSQMSHALTDLDARASMTIMNECLRIKEDMAHTNAAVNSIRMQVQWLMNPRLHNGTRAGGVRPNASTGNESRSQLASAPGPGNVAGPSLGPLRPRRPSDSGREGTKL</sequence>
<keyword evidence="9" id="KW-1185">Reference proteome</keyword>
<reference evidence="8 9" key="1">
    <citation type="journal article" date="2023" name="IMA Fungus">
        <title>Comparative genomic study of the Penicillium genus elucidates a diverse pangenome and 15 lateral gene transfer events.</title>
        <authorList>
            <person name="Petersen C."/>
            <person name="Sorensen T."/>
            <person name="Nielsen M.R."/>
            <person name="Sondergaard T.E."/>
            <person name="Sorensen J.L."/>
            <person name="Fitzpatrick D.A."/>
            <person name="Frisvad J.C."/>
            <person name="Nielsen K.L."/>
        </authorList>
    </citation>
    <scope>NUCLEOTIDE SEQUENCE [LARGE SCALE GENOMIC DNA]</scope>
    <source>
        <strain evidence="8 9">IBT 35679</strain>
    </source>
</reference>
<keyword evidence="3 4" id="KW-0862">Zinc</keyword>
<feature type="compositionally biased region" description="Basic and acidic residues" evidence="5">
    <location>
        <begin position="428"/>
        <end position="439"/>
    </location>
</feature>
<feature type="domain" description="RING-type" evidence="6">
    <location>
        <begin position="37"/>
        <end position="82"/>
    </location>
</feature>
<keyword evidence="2 4" id="KW-0863">Zinc-finger</keyword>
<proteinExistence type="predicted"/>
<evidence type="ECO:0000256" key="2">
    <source>
        <dbReference type="ARBA" id="ARBA00022771"/>
    </source>
</evidence>
<dbReference type="SMART" id="SM00184">
    <property type="entry name" value="RING"/>
    <property type="match status" value="1"/>
</dbReference>
<name>A0AAD6GHL2_9EURO</name>
<evidence type="ECO:0000256" key="3">
    <source>
        <dbReference type="ARBA" id="ARBA00022833"/>
    </source>
</evidence>
<dbReference type="AlphaFoldDB" id="A0AAD6GHL2"/>